<name>Q0C6U7_SYNC1</name>
<keyword evidence="2" id="KW-1185">Reference proteome</keyword>
<dbReference type="EMBL" id="CP000142">
    <property type="protein sequence ID" value="ABI81840.2"/>
    <property type="molecule type" value="Genomic_DNA"/>
</dbReference>
<evidence type="ECO:0008006" key="3">
    <source>
        <dbReference type="Google" id="ProtNLM"/>
    </source>
</evidence>
<dbReference type="AlphaFoldDB" id="Q0C6U7"/>
<proteinExistence type="predicted"/>
<dbReference type="STRING" id="338963.Pcar_3220"/>
<gene>
    <name evidence="1" type="ordered locus">Pcar_3220</name>
</gene>
<evidence type="ECO:0000313" key="1">
    <source>
        <dbReference type="EMBL" id="ABI81840.2"/>
    </source>
</evidence>
<organism evidence="1 2">
    <name type="scientific">Syntrophotalea carbinolica (strain DSM 2380 / NBRC 103641 / GraBd1)</name>
    <name type="common">Pelobacter carbinolicus</name>
    <dbReference type="NCBI Taxonomy" id="338963"/>
    <lineage>
        <taxon>Bacteria</taxon>
        <taxon>Pseudomonadati</taxon>
        <taxon>Thermodesulfobacteriota</taxon>
        <taxon>Desulfuromonadia</taxon>
        <taxon>Desulfuromonadales</taxon>
        <taxon>Syntrophotaleaceae</taxon>
        <taxon>Syntrophotalea</taxon>
    </lineage>
</organism>
<reference evidence="2" key="1">
    <citation type="submission" date="2005-10" db="EMBL/GenBank/DDBJ databases">
        <title>Complete sequence of Pelobacter carbinolicus DSM 2380.</title>
        <authorList>
            <person name="Copeland A."/>
            <person name="Lucas S."/>
            <person name="Lapidus A."/>
            <person name="Barry K."/>
            <person name="Detter J.C."/>
            <person name="Glavina T."/>
            <person name="Hammon N."/>
            <person name="Israni S."/>
            <person name="Pitluck S."/>
            <person name="Chertkov O."/>
            <person name="Schmutz J."/>
            <person name="Larimer F."/>
            <person name="Land M."/>
            <person name="Kyrpides N."/>
            <person name="Ivanova N."/>
            <person name="Richardson P."/>
        </authorList>
    </citation>
    <scope>NUCLEOTIDE SEQUENCE [LARGE SCALE GENOMIC DNA]</scope>
    <source>
        <strain evidence="2">DSM 2380 / NBRC 103641 / GraBd1</strain>
    </source>
</reference>
<reference evidence="1 2" key="2">
    <citation type="journal article" date="2012" name="BMC Genomics">
        <title>The genome of Pelobacter carbinolicus reveals surprising metabolic capabilities and physiological features.</title>
        <authorList>
            <person name="Aklujkar M."/>
            <person name="Haveman S.A."/>
            <person name="Didonato R.Jr."/>
            <person name="Chertkov O."/>
            <person name="Han C.S."/>
            <person name="Land M.L."/>
            <person name="Brown P."/>
            <person name="Lovley D.R."/>
        </authorList>
    </citation>
    <scope>NUCLEOTIDE SEQUENCE [LARGE SCALE GENOMIC DNA]</scope>
    <source>
        <strain evidence="2">DSM 2380 / NBRC 103641 / GraBd1</strain>
    </source>
</reference>
<protein>
    <recommendedName>
        <fullName evidence="3">KOW domain-containing protein</fullName>
    </recommendedName>
</protein>
<evidence type="ECO:0000313" key="2">
    <source>
        <dbReference type="Proteomes" id="UP000002534"/>
    </source>
</evidence>
<sequence>MISPTKEDHDKFYSGKADDRIQFVINDGVRIIRGPNAGKVGAVISLQAVNPETTYLVELGDGSGDIDVPQSNLELIAPPE</sequence>
<dbReference type="KEGG" id="pca:Pcar_3220"/>
<dbReference type="Proteomes" id="UP000002534">
    <property type="component" value="Chromosome"/>
</dbReference>
<accession>Q0C6U7</accession>
<dbReference type="HOGENOM" id="CLU_2586583_0_0_7"/>